<gene>
    <name evidence="1" type="ORF">PAPOLLO_LOCUS22163</name>
</gene>
<name>A0A8S3XUB2_PARAO</name>
<dbReference type="Proteomes" id="UP000691718">
    <property type="component" value="Unassembled WGS sequence"/>
</dbReference>
<reference evidence="1" key="1">
    <citation type="submission" date="2021-04" db="EMBL/GenBank/DDBJ databases">
        <authorList>
            <person name="Tunstrom K."/>
        </authorList>
    </citation>
    <scope>NUCLEOTIDE SEQUENCE</scope>
</reference>
<dbReference type="EMBL" id="CAJQZP010001359">
    <property type="protein sequence ID" value="CAG5041445.1"/>
    <property type="molecule type" value="Genomic_DNA"/>
</dbReference>
<dbReference type="AlphaFoldDB" id="A0A8S3XUB2"/>
<keyword evidence="2" id="KW-1185">Reference proteome</keyword>
<sequence>MNPDVISGQLKEALNRRILQRRNATLVTCFRSEYMTQKEALQHPDGVVMICYIIKMAEFRKLWDPWDEPNLANYRPLQERQDRHVLFINPHWSQYNSLLPIPRIPEQSISILSPAYQEHPWMLPLQNRPPDPKEENEHQT</sequence>
<dbReference type="OrthoDB" id="429145at2759"/>
<comment type="caution">
    <text evidence="1">The sequence shown here is derived from an EMBL/GenBank/DDBJ whole genome shotgun (WGS) entry which is preliminary data.</text>
</comment>
<organism evidence="1 2">
    <name type="scientific">Parnassius apollo</name>
    <name type="common">Apollo butterfly</name>
    <name type="synonym">Papilio apollo</name>
    <dbReference type="NCBI Taxonomy" id="110799"/>
    <lineage>
        <taxon>Eukaryota</taxon>
        <taxon>Metazoa</taxon>
        <taxon>Ecdysozoa</taxon>
        <taxon>Arthropoda</taxon>
        <taxon>Hexapoda</taxon>
        <taxon>Insecta</taxon>
        <taxon>Pterygota</taxon>
        <taxon>Neoptera</taxon>
        <taxon>Endopterygota</taxon>
        <taxon>Lepidoptera</taxon>
        <taxon>Glossata</taxon>
        <taxon>Ditrysia</taxon>
        <taxon>Papilionoidea</taxon>
        <taxon>Papilionidae</taxon>
        <taxon>Parnassiinae</taxon>
        <taxon>Parnassini</taxon>
        <taxon>Parnassius</taxon>
        <taxon>Parnassius</taxon>
    </lineage>
</organism>
<accession>A0A8S3XUB2</accession>
<evidence type="ECO:0000313" key="2">
    <source>
        <dbReference type="Proteomes" id="UP000691718"/>
    </source>
</evidence>
<evidence type="ECO:0000313" key="1">
    <source>
        <dbReference type="EMBL" id="CAG5041445.1"/>
    </source>
</evidence>
<proteinExistence type="predicted"/>
<protein>
    <submittedName>
        <fullName evidence="1">(apollo) hypothetical protein</fullName>
    </submittedName>
</protein>